<sequence length="98" mass="10997">MSKICQKINYAKAQANLDELCNEVILSRDVVIIEREGSENVALIAADELISMKETLYLLSSPDNAVRLFAALEEVESGELQPQTLEELLEELENDEED</sequence>
<comment type="caution">
    <text evidence="3">The sequence shown here is derived from an EMBL/GenBank/DDBJ whole genome shotgun (WGS) entry which is preliminary data.</text>
</comment>
<evidence type="ECO:0000256" key="2">
    <source>
        <dbReference type="RuleBase" id="RU362080"/>
    </source>
</evidence>
<dbReference type="PANTHER" id="PTHR33713">
    <property type="entry name" value="ANTITOXIN YAFN-RELATED"/>
    <property type="match status" value="1"/>
</dbReference>
<dbReference type="Gene3D" id="1.10.1220.170">
    <property type="match status" value="1"/>
</dbReference>
<dbReference type="Gene3D" id="3.40.1620.10">
    <property type="entry name" value="YefM-like domain"/>
    <property type="match status" value="1"/>
</dbReference>
<dbReference type="EMBL" id="JACJSG010000006">
    <property type="protein sequence ID" value="MBD2500146.1"/>
    <property type="molecule type" value="Genomic_DNA"/>
</dbReference>
<dbReference type="InterPro" id="IPR006442">
    <property type="entry name" value="Antitoxin_Phd/YefM"/>
</dbReference>
<dbReference type="Pfam" id="PF02604">
    <property type="entry name" value="PhdYeFM_antitox"/>
    <property type="match status" value="1"/>
</dbReference>
<evidence type="ECO:0000313" key="4">
    <source>
        <dbReference type="Proteomes" id="UP000661112"/>
    </source>
</evidence>
<keyword evidence="4" id="KW-1185">Reference proteome</keyword>
<name>A0ABR8CZP3_9NOST</name>
<comment type="similarity">
    <text evidence="1 2">Belongs to the phD/YefM antitoxin family.</text>
</comment>
<protein>
    <recommendedName>
        <fullName evidence="2">Antitoxin</fullName>
    </recommendedName>
</protein>
<accession>A0ABR8CZP3</accession>
<proteinExistence type="inferred from homology"/>
<comment type="function">
    <text evidence="2">Antitoxin component of a type II toxin-antitoxin (TA) system.</text>
</comment>
<evidence type="ECO:0000313" key="3">
    <source>
        <dbReference type="EMBL" id="MBD2500146.1"/>
    </source>
</evidence>
<reference evidence="3 4" key="1">
    <citation type="journal article" date="2020" name="ISME J.">
        <title>Comparative genomics reveals insights into cyanobacterial evolution and habitat adaptation.</title>
        <authorList>
            <person name="Chen M.Y."/>
            <person name="Teng W.K."/>
            <person name="Zhao L."/>
            <person name="Hu C.X."/>
            <person name="Zhou Y.K."/>
            <person name="Han B.P."/>
            <person name="Song L.R."/>
            <person name="Shu W.S."/>
        </authorList>
    </citation>
    <scope>NUCLEOTIDE SEQUENCE [LARGE SCALE GENOMIC DNA]</scope>
    <source>
        <strain evidence="3 4">FACHB-119</strain>
    </source>
</reference>
<dbReference type="PANTHER" id="PTHR33713:SF6">
    <property type="entry name" value="ANTITOXIN YEFM"/>
    <property type="match status" value="1"/>
</dbReference>
<dbReference type="RefSeq" id="WP_190468365.1">
    <property type="nucleotide sequence ID" value="NZ_JACJSG010000006.1"/>
</dbReference>
<gene>
    <name evidence="3" type="ORF">H6G83_05850</name>
</gene>
<dbReference type="InterPro" id="IPR036165">
    <property type="entry name" value="YefM-like_sf"/>
</dbReference>
<dbReference type="Proteomes" id="UP000661112">
    <property type="component" value="Unassembled WGS sequence"/>
</dbReference>
<evidence type="ECO:0000256" key="1">
    <source>
        <dbReference type="ARBA" id="ARBA00009981"/>
    </source>
</evidence>
<organism evidence="3 4">
    <name type="scientific">Anabaena azotica FACHB-119</name>
    <dbReference type="NCBI Taxonomy" id="947527"/>
    <lineage>
        <taxon>Bacteria</taxon>
        <taxon>Bacillati</taxon>
        <taxon>Cyanobacteriota</taxon>
        <taxon>Cyanophyceae</taxon>
        <taxon>Nostocales</taxon>
        <taxon>Nostocaceae</taxon>
        <taxon>Anabaena</taxon>
        <taxon>Anabaena azotica</taxon>
    </lineage>
</organism>
<dbReference type="InterPro" id="IPR051405">
    <property type="entry name" value="phD/YefM_antitoxin"/>
</dbReference>
<dbReference type="SUPFAM" id="SSF143120">
    <property type="entry name" value="YefM-like"/>
    <property type="match status" value="1"/>
</dbReference>